<reference evidence="1 2" key="1">
    <citation type="submission" date="2018-06" db="EMBL/GenBank/DDBJ databases">
        <title>Genomic Encyclopedia of Archaeal and Bacterial Type Strains, Phase II (KMG-II): from individual species to whole genera.</title>
        <authorList>
            <person name="Goeker M."/>
        </authorList>
    </citation>
    <scope>NUCLEOTIDE SEQUENCE [LARGE SCALE GENOMIC DNA]</scope>
    <source>
        <strain evidence="1 2">DSM 23522</strain>
    </source>
</reference>
<dbReference type="Proteomes" id="UP000249696">
    <property type="component" value="Unassembled WGS sequence"/>
</dbReference>
<protein>
    <submittedName>
        <fullName evidence="1">Uncharacterized protein</fullName>
    </submittedName>
</protein>
<dbReference type="AlphaFoldDB" id="A0A327R636"/>
<dbReference type="PROSITE" id="PS51257">
    <property type="entry name" value="PROKAR_LIPOPROTEIN"/>
    <property type="match status" value="1"/>
</dbReference>
<accession>A0A327R636</accession>
<evidence type="ECO:0000313" key="2">
    <source>
        <dbReference type="Proteomes" id="UP000249696"/>
    </source>
</evidence>
<proteinExistence type="predicted"/>
<name>A0A327R636_9FLAO</name>
<sequence length="67" mass="7758">MNALNRIFIALACFFITLSCKEDKKVTYSSLETEVVPSEIILLFTHYKIVLYSGKTYRSMILNVHCH</sequence>
<keyword evidence="2" id="KW-1185">Reference proteome</keyword>
<dbReference type="EMBL" id="QLLN01000004">
    <property type="protein sequence ID" value="RAJ11705.1"/>
    <property type="molecule type" value="Genomic_DNA"/>
</dbReference>
<comment type="caution">
    <text evidence="1">The sequence shown here is derived from an EMBL/GenBank/DDBJ whole genome shotgun (WGS) entry which is preliminary data.</text>
</comment>
<evidence type="ECO:0000313" key="1">
    <source>
        <dbReference type="EMBL" id="RAJ11705.1"/>
    </source>
</evidence>
<organism evidence="1 2">
    <name type="scientific">Arenibacter echinorum</name>
    <dbReference type="NCBI Taxonomy" id="440515"/>
    <lineage>
        <taxon>Bacteria</taxon>
        <taxon>Pseudomonadati</taxon>
        <taxon>Bacteroidota</taxon>
        <taxon>Flavobacteriia</taxon>
        <taxon>Flavobacteriales</taxon>
        <taxon>Flavobacteriaceae</taxon>
        <taxon>Arenibacter</taxon>
    </lineage>
</organism>
<gene>
    <name evidence="1" type="ORF">LV92_02637</name>
</gene>